<dbReference type="InterPro" id="IPR007110">
    <property type="entry name" value="Ig-like_dom"/>
</dbReference>
<keyword evidence="6" id="KW-1185">Reference proteome</keyword>
<accession>A0A8B9PLS2</accession>
<dbReference type="PROSITE" id="PS50835">
    <property type="entry name" value="IG_LIKE"/>
    <property type="match status" value="4"/>
</dbReference>
<dbReference type="GO" id="GO:0005886">
    <property type="term" value="C:plasma membrane"/>
    <property type="evidence" value="ECO:0007669"/>
    <property type="project" value="TreeGrafter"/>
</dbReference>
<dbReference type="InterPro" id="IPR036179">
    <property type="entry name" value="Ig-like_dom_sf"/>
</dbReference>
<feature type="domain" description="Ig-like" evidence="4">
    <location>
        <begin position="132"/>
        <end position="222"/>
    </location>
</feature>
<feature type="domain" description="Ig-like" evidence="4">
    <location>
        <begin position="350"/>
        <end position="445"/>
    </location>
</feature>
<evidence type="ECO:0000256" key="3">
    <source>
        <dbReference type="SAM" id="MobiDB-lite"/>
    </source>
</evidence>
<dbReference type="GO" id="GO:0070593">
    <property type="term" value="P:dendrite self-avoidance"/>
    <property type="evidence" value="ECO:0007669"/>
    <property type="project" value="TreeGrafter"/>
</dbReference>
<dbReference type="Proteomes" id="UP000694424">
    <property type="component" value="Unplaced"/>
</dbReference>
<dbReference type="InterPro" id="IPR003598">
    <property type="entry name" value="Ig_sub2"/>
</dbReference>
<reference evidence="5" key="2">
    <citation type="submission" date="2025-09" db="UniProtKB">
        <authorList>
            <consortium name="Ensembl"/>
        </authorList>
    </citation>
    <scope>IDENTIFICATION</scope>
</reference>
<dbReference type="GO" id="GO:0007411">
    <property type="term" value="P:axon guidance"/>
    <property type="evidence" value="ECO:0007669"/>
    <property type="project" value="TreeGrafter"/>
</dbReference>
<feature type="domain" description="Ig-like" evidence="4">
    <location>
        <begin position="229"/>
        <end position="345"/>
    </location>
</feature>
<dbReference type="InterPro" id="IPR013783">
    <property type="entry name" value="Ig-like_fold"/>
</dbReference>
<dbReference type="GO" id="GO:0007156">
    <property type="term" value="P:homophilic cell adhesion via plasma membrane adhesion molecules"/>
    <property type="evidence" value="ECO:0007669"/>
    <property type="project" value="TreeGrafter"/>
</dbReference>
<dbReference type="Ensembl" id="ENSAOWT00000009850.1">
    <property type="protein sequence ID" value="ENSAOWP00000008710.1"/>
    <property type="gene ID" value="ENSAOWG00000005969.1"/>
</dbReference>
<dbReference type="PANTHER" id="PTHR10075">
    <property type="entry name" value="BASIGIN RELATED"/>
    <property type="match status" value="1"/>
</dbReference>
<feature type="compositionally biased region" description="Pro residues" evidence="3">
    <location>
        <begin position="485"/>
        <end position="496"/>
    </location>
</feature>
<dbReference type="GO" id="GO:0030424">
    <property type="term" value="C:axon"/>
    <property type="evidence" value="ECO:0007669"/>
    <property type="project" value="TreeGrafter"/>
</dbReference>
<organism evidence="5 6">
    <name type="scientific">Apteryx owenii</name>
    <name type="common">Little spotted kiwi</name>
    <dbReference type="NCBI Taxonomy" id="8824"/>
    <lineage>
        <taxon>Eukaryota</taxon>
        <taxon>Metazoa</taxon>
        <taxon>Chordata</taxon>
        <taxon>Craniata</taxon>
        <taxon>Vertebrata</taxon>
        <taxon>Euteleostomi</taxon>
        <taxon>Archelosauria</taxon>
        <taxon>Archosauria</taxon>
        <taxon>Dinosauria</taxon>
        <taxon>Saurischia</taxon>
        <taxon>Theropoda</taxon>
        <taxon>Coelurosauria</taxon>
        <taxon>Aves</taxon>
        <taxon>Palaeognathae</taxon>
        <taxon>Apterygiformes</taxon>
        <taxon>Apterygidae</taxon>
        <taxon>Apteryx</taxon>
    </lineage>
</organism>
<dbReference type="InterPro" id="IPR013098">
    <property type="entry name" value="Ig_I-set"/>
</dbReference>
<dbReference type="FunFam" id="2.60.40.10:FF:000032">
    <property type="entry name" value="palladin isoform X1"/>
    <property type="match status" value="2"/>
</dbReference>
<dbReference type="SMART" id="SM00408">
    <property type="entry name" value="IGc2"/>
    <property type="match status" value="4"/>
</dbReference>
<feature type="domain" description="Ig-like" evidence="4">
    <location>
        <begin position="5"/>
        <end position="122"/>
    </location>
</feature>
<evidence type="ECO:0000313" key="5">
    <source>
        <dbReference type="Ensembl" id="ENSAOWP00000008710.1"/>
    </source>
</evidence>
<dbReference type="Pfam" id="PF13927">
    <property type="entry name" value="Ig_3"/>
    <property type="match status" value="2"/>
</dbReference>
<dbReference type="SUPFAM" id="SSF48726">
    <property type="entry name" value="Immunoglobulin"/>
    <property type="match status" value="4"/>
</dbReference>
<proteinExistence type="predicted"/>
<dbReference type="AlphaFoldDB" id="A0A8B9PLS2"/>
<feature type="region of interest" description="Disordered" evidence="3">
    <location>
        <begin position="469"/>
        <end position="504"/>
    </location>
</feature>
<evidence type="ECO:0000256" key="2">
    <source>
        <dbReference type="ARBA" id="ARBA00023319"/>
    </source>
</evidence>
<keyword evidence="1" id="KW-1015">Disulfide bond</keyword>
<name>A0A8B9PLS2_APTOW</name>
<evidence type="ECO:0000256" key="1">
    <source>
        <dbReference type="ARBA" id="ARBA00023157"/>
    </source>
</evidence>
<dbReference type="PANTHER" id="PTHR10075:SF100">
    <property type="entry name" value="FASCICLIN-2"/>
    <property type="match status" value="1"/>
</dbReference>
<sequence>MGTEPPVILAVTPTVKALAGEDVVLECWVSGVPAPRIVWYKGEAGLGDCCSRPQGDVGSWLHWRCPRAWALTWGISPRAGEQEVAASPGGMQRGVLQLQAVREEDSGEYICEALSEAGASFDGIVLDVGSAPWFSEEPEDVLVEIGESVSLLCHVKGSPRPRIAWSRQDGKPVVGQHGPFDVSRRLEADELFIDSASLDDQAVYICEAQNEFGKIQAEVKLAVTGHEAPEIARGPPQLRVLGGQPVSLPCVVLAGKPFPVRRWLKHGQPVRFQAVAFLLDVAGWCGPSLHQDVSAIIQGPVSRSIPKMDLNGTLMIPLPYPGDAGTYFCTATNTAGSSSREVQLSVSTKPRISVNGSRELSGPITILAVAGQETILPCEVHGYPAPLVTWTQESQTVPLTSTRYSVLPSGSLRLAEPQVIDNGFYTCTATNAAGNASLGYSLEVQGTCPCRGQGTAYMASLVASPSKLIQLGPSDAGRPHSQRHPLPPWGPGPPLPQGTEGGCGVLHLQSSEQGRRGPQTLHPACSR</sequence>
<evidence type="ECO:0000313" key="6">
    <source>
        <dbReference type="Proteomes" id="UP000694424"/>
    </source>
</evidence>
<dbReference type="GO" id="GO:0098632">
    <property type="term" value="F:cell-cell adhesion mediator activity"/>
    <property type="evidence" value="ECO:0007669"/>
    <property type="project" value="TreeGrafter"/>
</dbReference>
<dbReference type="InterPro" id="IPR003599">
    <property type="entry name" value="Ig_sub"/>
</dbReference>
<dbReference type="Gene3D" id="2.60.40.10">
    <property type="entry name" value="Immunoglobulins"/>
    <property type="match status" value="4"/>
</dbReference>
<dbReference type="SMART" id="SM00409">
    <property type="entry name" value="IG"/>
    <property type="match status" value="4"/>
</dbReference>
<protein>
    <recommendedName>
        <fullName evidence="4">Ig-like domain-containing protein</fullName>
    </recommendedName>
</protein>
<evidence type="ECO:0000259" key="4">
    <source>
        <dbReference type="PROSITE" id="PS50835"/>
    </source>
</evidence>
<dbReference type="Pfam" id="PF07679">
    <property type="entry name" value="I-set"/>
    <property type="match status" value="1"/>
</dbReference>
<reference evidence="5" key="1">
    <citation type="submission" date="2025-08" db="UniProtKB">
        <authorList>
            <consortium name="Ensembl"/>
        </authorList>
    </citation>
    <scope>IDENTIFICATION</scope>
</reference>
<keyword evidence="2" id="KW-0393">Immunoglobulin domain</keyword>